<feature type="compositionally biased region" description="Basic and acidic residues" evidence="4">
    <location>
        <begin position="840"/>
        <end position="856"/>
    </location>
</feature>
<gene>
    <name evidence="5" type="ORF">GMARGA_LOCUS472</name>
</gene>
<keyword evidence="3" id="KW-0949">S-adenosyl-L-methionine</keyword>
<dbReference type="PANTHER" id="PTHR46098">
    <property type="entry name" value="TRNA (CYTOSINE(38)-C(5))-METHYLTRANSFERASE"/>
    <property type="match status" value="1"/>
</dbReference>
<dbReference type="InterPro" id="IPR001525">
    <property type="entry name" value="C5_MeTfrase"/>
</dbReference>
<dbReference type="SUPFAM" id="SSF53335">
    <property type="entry name" value="S-adenosyl-L-methionine-dependent methyltransferases"/>
    <property type="match status" value="1"/>
</dbReference>
<organism evidence="5 6">
    <name type="scientific">Gigaspora margarita</name>
    <dbReference type="NCBI Taxonomy" id="4874"/>
    <lineage>
        <taxon>Eukaryota</taxon>
        <taxon>Fungi</taxon>
        <taxon>Fungi incertae sedis</taxon>
        <taxon>Mucoromycota</taxon>
        <taxon>Glomeromycotina</taxon>
        <taxon>Glomeromycetes</taxon>
        <taxon>Diversisporales</taxon>
        <taxon>Gigasporaceae</taxon>
        <taxon>Gigaspora</taxon>
    </lineage>
</organism>
<evidence type="ECO:0000313" key="5">
    <source>
        <dbReference type="EMBL" id="CAG8464494.1"/>
    </source>
</evidence>
<evidence type="ECO:0000313" key="6">
    <source>
        <dbReference type="Proteomes" id="UP000789901"/>
    </source>
</evidence>
<proteinExistence type="predicted"/>
<dbReference type="Proteomes" id="UP000789901">
    <property type="component" value="Unassembled WGS sequence"/>
</dbReference>
<evidence type="ECO:0000256" key="4">
    <source>
        <dbReference type="SAM" id="MobiDB-lite"/>
    </source>
</evidence>
<keyword evidence="2" id="KW-0808">Transferase</keyword>
<comment type="caution">
    <text evidence="5">The sequence shown here is derived from an EMBL/GenBank/DDBJ whole genome shotgun (WGS) entry which is preliminary data.</text>
</comment>
<dbReference type="InterPro" id="IPR029063">
    <property type="entry name" value="SAM-dependent_MTases_sf"/>
</dbReference>
<reference evidence="5 6" key="1">
    <citation type="submission" date="2021-06" db="EMBL/GenBank/DDBJ databases">
        <authorList>
            <person name="Kallberg Y."/>
            <person name="Tangrot J."/>
            <person name="Rosling A."/>
        </authorList>
    </citation>
    <scope>NUCLEOTIDE SEQUENCE [LARGE SCALE GENOMIC DNA]</scope>
    <source>
        <strain evidence="5 6">120-4 pot B 10/14</strain>
    </source>
</reference>
<dbReference type="Pfam" id="PF00145">
    <property type="entry name" value="DNA_methylase"/>
    <property type="match status" value="1"/>
</dbReference>
<dbReference type="InterPro" id="IPR018117">
    <property type="entry name" value="C5_DNA_meth_AS"/>
</dbReference>
<sequence length="856" mass="99046">MSSIEKNVEIKVETMENGILSFFKKNEKESSVSNDQEIIDIDEEKLQSLIVLKVEKKNSGNKIVPFITRIAKSVINGEKNGKKFSKGEKPTSREGEFFPRISEDFSPDFKFPEVSNKKRLFGYIGNSLNVELLKSFFRENEEIFSSVLTRDRKLKNDFKFVDLFSGIGGFHQAIKQTFPKSECVAAVEKDDFCKETYLLNYESKNFYSDITNEKETQIHLVNSNIEYDLVTAGFPCTPFSKAGKMLGVNHPEGKLFDSVVKIIRDYNNNHEEYEFSGFIAILAEAGNKFSETYKNQNRIKSFDEELREKIIKELEEISKPFKKISQKHRKLNLLNKSGYFLALDIDAKKFANSDFFPPPSKEINKTLFPDSDLSADFPLLAKYRQISENEDKIKDAEYFLRQLRKVYNEEIGTDNSKILFENSKTILRKLVEEDKKVGTIFGKIQSGKTYNYISLFVNAFTNYDFDICVIINGNNDDLYQQNKEVIERKINSIGAAENYQILEAKRDQGLDFQSLFVHAKRKKSKFIIFTLKHRSQLEKVTKLFSSQKLSVKVLIIDDEGDQASLNIKKIKKALGDYYSSNNRSVTNKSIINLKNSCDSFFLSVTATPYANLLIRKEDDLSPDFIEMIPTGRPNNNKKYVGINDVFVDLREKLVKEEEVNLLDSNAEAKTIPPSLKIAISTFLLGSVITEKDSLEMYEKLISVTRLWLSQEVENDYQEIKEMEEIFRQDLTDHTQYIPEKNYKEEWFFWEKSKNEFKDASGSYHGRKHKEKEFNDFSEFVKYLGGEKVLNMMLNKCEEKAKLKKATPKIVLMRPSVDSKRTFIRSKSNNKLTINPFVGRDPSKKEDEDKYLGDENL</sequence>
<name>A0ABM8VWM5_GIGMA</name>
<evidence type="ECO:0000256" key="3">
    <source>
        <dbReference type="ARBA" id="ARBA00022691"/>
    </source>
</evidence>
<keyword evidence="6" id="KW-1185">Reference proteome</keyword>
<evidence type="ECO:0000256" key="2">
    <source>
        <dbReference type="ARBA" id="ARBA00022679"/>
    </source>
</evidence>
<evidence type="ECO:0000256" key="1">
    <source>
        <dbReference type="ARBA" id="ARBA00022603"/>
    </source>
</evidence>
<feature type="region of interest" description="Disordered" evidence="4">
    <location>
        <begin position="833"/>
        <end position="856"/>
    </location>
</feature>
<dbReference type="PROSITE" id="PS00094">
    <property type="entry name" value="C5_MTASE_1"/>
    <property type="match status" value="1"/>
</dbReference>
<dbReference type="EMBL" id="CAJVQB010000080">
    <property type="protein sequence ID" value="CAG8464494.1"/>
    <property type="molecule type" value="Genomic_DNA"/>
</dbReference>
<dbReference type="Gene3D" id="3.40.50.150">
    <property type="entry name" value="Vaccinia Virus protein VP39"/>
    <property type="match status" value="1"/>
</dbReference>
<dbReference type="PANTHER" id="PTHR46098:SF1">
    <property type="entry name" value="TRNA (CYTOSINE(38)-C(5))-METHYLTRANSFERASE"/>
    <property type="match status" value="1"/>
</dbReference>
<dbReference type="InterPro" id="IPR050750">
    <property type="entry name" value="C5-MTase"/>
</dbReference>
<protein>
    <submittedName>
        <fullName evidence="5">32564_t:CDS:1</fullName>
    </submittedName>
</protein>
<accession>A0ABM8VWM5</accession>
<keyword evidence="1" id="KW-0489">Methyltransferase</keyword>